<reference evidence="4 5" key="1">
    <citation type="submission" date="2018-06" db="EMBL/GenBank/DDBJ databases">
        <title>Genomic Encyclopedia of Type Strains, Phase IV (KMG-IV): sequencing the most valuable type-strain genomes for metagenomic binning, comparative biology and taxonomic classification.</title>
        <authorList>
            <person name="Goeker M."/>
        </authorList>
    </citation>
    <scope>NUCLEOTIDE SEQUENCE [LARGE SCALE GENOMIC DNA]</scope>
    <source>
        <strain evidence="4 5">DSM 25520</strain>
    </source>
</reference>
<dbReference type="Pfam" id="PF21197">
    <property type="entry name" value="PgaA_barrel"/>
    <property type="match status" value="1"/>
</dbReference>
<feature type="coiled-coil region" evidence="1">
    <location>
        <begin position="257"/>
        <end position="313"/>
    </location>
</feature>
<accession>A0A366HDY7</accession>
<evidence type="ECO:0000313" key="5">
    <source>
        <dbReference type="Proteomes" id="UP000253628"/>
    </source>
</evidence>
<dbReference type="RefSeq" id="WP_242341762.1">
    <property type="nucleotide sequence ID" value="NZ_JACCEU010000004.1"/>
</dbReference>
<gene>
    <name evidence="4" type="ORF">DFR37_10365</name>
</gene>
<dbReference type="SUPFAM" id="SSF103515">
    <property type="entry name" value="Autotransporter"/>
    <property type="match status" value="1"/>
</dbReference>
<dbReference type="Proteomes" id="UP000253628">
    <property type="component" value="Unassembled WGS sequence"/>
</dbReference>
<dbReference type="Gene3D" id="1.25.40.10">
    <property type="entry name" value="Tetratricopeptide repeat domain"/>
    <property type="match status" value="2"/>
</dbReference>
<sequence length="814" mass="91136">MNDMTRALCLPLMLLLSAAPALALAASDYDMLIQRARNGDYQPALEMLQQREQQGQADMRSRYDHMLIASWAGLSNEVLRLYQQSGQAHEKLPASVLLAVARAYRDTKDWDQALALYRTGQKRYPKEQAFALDEAMTLADAGQTDQALNRLQAIVSANPSSADAHLALSYAFRVKREPYAALQHADRARILAPNKTAVIRGYILALQQARLALAALRTAQAHPQAVNAAEMRELEGDYAAELSNLASMPTRTRQERYDIADKALERYQNELEQWQSSDAQRSVLRARIDRMQALEARARMQETVNEYERLIAEGITPPDYILNEVAAAYLYLRQPDKSRDLFQKALDSEIAQPGEIEKADDQTSLFYSMIESGHFNEADKLITDAQAGQATWIYIKGVPQRRPNDAHLILAQTAAVGKQYTRDLADADQSLSPMLALAPRDVSLRVALAQIHRDRTWPRQAEKELKMAETLEPQNHNLIIEQGMTALTLQDWRQAEVLKDTALARYPESGSSKQLAREWEVHQKSELRVAAYLDSASNSPVSGNGDFGVDTVLYTPPIDYNWRGFAGVGYAHGDFEEGRGIYRWMRGGAEWRGRDLTAEAEVSANNYGFGTKTGARLSAAYDLSDQWQIGASAAFRSRETPLRALANNVYSNKLSIFAHWQANEGREWAFSVSPSRFSDGNNRLEMQINGRERVYSSPRVAVDLHLDLSASRNTLEDAPYFNPRSDITAVPSVSLTHTLYRHYDTALEQTFTLGAGAYTQQGYGTGAIGLLGYGLRYRFNKVVDVGLSVTGVSRPYDGVRERDLNVMANLNFRF</sequence>
<dbReference type="EMBL" id="QNRQ01000003">
    <property type="protein sequence ID" value="RBP40726.1"/>
    <property type="molecule type" value="Genomic_DNA"/>
</dbReference>
<organism evidence="4 5">
    <name type="scientific">Eoetvoesiella caeni</name>
    <dbReference type="NCBI Taxonomy" id="645616"/>
    <lineage>
        <taxon>Bacteria</taxon>
        <taxon>Pseudomonadati</taxon>
        <taxon>Pseudomonadota</taxon>
        <taxon>Betaproteobacteria</taxon>
        <taxon>Burkholderiales</taxon>
        <taxon>Alcaligenaceae</taxon>
        <taxon>Eoetvoesiella</taxon>
    </lineage>
</organism>
<dbReference type="GO" id="GO:1901515">
    <property type="term" value="F:poly-beta-1,6-N-acetyl-D-glucosamine transmembrane transporter activity"/>
    <property type="evidence" value="ECO:0007669"/>
    <property type="project" value="InterPro"/>
</dbReference>
<dbReference type="NCBIfam" id="TIGR03939">
    <property type="entry name" value="PGA_TPR_OMP"/>
    <property type="match status" value="1"/>
</dbReference>
<feature type="signal peptide" evidence="2">
    <location>
        <begin position="1"/>
        <end position="25"/>
    </location>
</feature>
<dbReference type="SUPFAM" id="SSF81901">
    <property type="entry name" value="HCP-like"/>
    <property type="match status" value="1"/>
</dbReference>
<evidence type="ECO:0000313" key="4">
    <source>
        <dbReference type="EMBL" id="RBP40726.1"/>
    </source>
</evidence>
<evidence type="ECO:0000256" key="1">
    <source>
        <dbReference type="SAM" id="Coils"/>
    </source>
</evidence>
<keyword evidence="1" id="KW-0175">Coiled coil</keyword>
<keyword evidence="5" id="KW-1185">Reference proteome</keyword>
<dbReference type="SMART" id="SM00028">
    <property type="entry name" value="TPR"/>
    <property type="match status" value="4"/>
</dbReference>
<keyword evidence="2" id="KW-0732">Signal</keyword>
<evidence type="ECO:0000259" key="3">
    <source>
        <dbReference type="Pfam" id="PF21197"/>
    </source>
</evidence>
<feature type="chain" id="PRO_5016809649" evidence="2">
    <location>
        <begin position="26"/>
        <end position="814"/>
    </location>
</feature>
<dbReference type="InterPro" id="IPR036709">
    <property type="entry name" value="Autotransporte_beta_dom_sf"/>
</dbReference>
<feature type="domain" description="PgaA membrane beta barrel" evidence="3">
    <location>
        <begin position="521"/>
        <end position="814"/>
    </location>
</feature>
<dbReference type="InterPro" id="IPR011990">
    <property type="entry name" value="TPR-like_helical_dom_sf"/>
</dbReference>
<name>A0A366HDY7_9BURK</name>
<dbReference type="InterPro" id="IPR019734">
    <property type="entry name" value="TPR_rpt"/>
</dbReference>
<protein>
    <submittedName>
        <fullName evidence="4">Poly-N-acetylglucosamine porin</fullName>
    </submittedName>
</protein>
<proteinExistence type="predicted"/>
<dbReference type="InterPro" id="IPR049003">
    <property type="entry name" value="PgaA_barrel"/>
</dbReference>
<dbReference type="InterPro" id="IPR023870">
    <property type="entry name" value="PGA_export_porin_PgaA"/>
</dbReference>
<dbReference type="SUPFAM" id="SSF48452">
    <property type="entry name" value="TPR-like"/>
    <property type="match status" value="1"/>
</dbReference>
<comment type="caution">
    <text evidence="4">The sequence shown here is derived from an EMBL/GenBank/DDBJ whole genome shotgun (WGS) entry which is preliminary data.</text>
</comment>
<evidence type="ECO:0000256" key="2">
    <source>
        <dbReference type="SAM" id="SignalP"/>
    </source>
</evidence>
<dbReference type="AlphaFoldDB" id="A0A366HDY7"/>